<name>A0A147I6U6_9SPHN</name>
<evidence type="ECO:0000313" key="2">
    <source>
        <dbReference type="Proteomes" id="UP000074310"/>
    </source>
</evidence>
<dbReference type="SUPFAM" id="SSF58104">
    <property type="entry name" value="Methyl-accepting chemotaxis protein (MCP) signaling domain"/>
    <property type="match status" value="1"/>
</dbReference>
<gene>
    <name evidence="1" type="ORF">NS334_04420</name>
</gene>
<evidence type="ECO:0000313" key="1">
    <source>
        <dbReference type="EMBL" id="KTT74640.1"/>
    </source>
</evidence>
<reference evidence="1 2" key="1">
    <citation type="journal article" date="2016" name="Front. Microbiol.">
        <title>Genomic Resource of Rice Seed Associated Bacteria.</title>
        <authorList>
            <person name="Midha S."/>
            <person name="Bansal K."/>
            <person name="Sharma S."/>
            <person name="Kumar N."/>
            <person name="Patil P.P."/>
            <person name="Chaudhry V."/>
            <person name="Patil P.B."/>
        </authorList>
    </citation>
    <scope>NUCLEOTIDE SEQUENCE [LARGE SCALE GENOMIC DNA]</scope>
    <source>
        <strain evidence="1 2">NS334</strain>
    </source>
</reference>
<dbReference type="AlphaFoldDB" id="A0A147I6U6"/>
<proteinExistence type="predicted"/>
<sequence length="559" mass="59621">MLLTTIDLSNAAPLPLGAVADDLDSLIGNLEERFRSIGETLASTIDTVDRMATGLDDVQRALSPEVAGAAVDKLRQAAQRLGTLPEMRRARAGQICTLTTRTRELRELLSDVGELLRTLSIYGMNIKIASSGEMSFVQFATGMEGKLDSGRRELKQFAQELDSFGTVVRDVKQADDLLADECSKVPPTVTDELSGNADVLERHLTATARMARDVRAIMQQVQGEVARILGAIQVGDSVRQRVEHCIAILRAAAPLGGEAPPPGAAAHLARLAAAQMQGIADEFRREMRALVDSLARLGPLAEELMAIIAAQASGEESQALTQLQRGIADIGHVTGRLSEADRQLEALTAFVANTISDLTRGLGRIQRIALDVQDISTNTRLLCRRHGIIGRAVAVIATEVNPCAGRLTQLSTDIERVVQSLGSVDLRPGGGAGGSTGALDDALEVVRNACETSDQAVSSGGDEARRIISVLQHDVGELQRAHGFADTLEIGSTVLLRQAGDEPLTPDDEEALHVLLPWAARLYTMASERDIHAGFLLPGMDAPVTAPPPAFDDDDDGLF</sequence>
<dbReference type="Gene3D" id="1.10.287.950">
    <property type="entry name" value="Methyl-accepting chemotaxis protein"/>
    <property type="match status" value="1"/>
</dbReference>
<dbReference type="EMBL" id="LDTB01000010">
    <property type="protein sequence ID" value="KTT74640.1"/>
    <property type="molecule type" value="Genomic_DNA"/>
</dbReference>
<keyword evidence="2" id="KW-1185">Reference proteome</keyword>
<comment type="caution">
    <text evidence="1">The sequence shown here is derived from an EMBL/GenBank/DDBJ whole genome shotgun (WGS) entry which is preliminary data.</text>
</comment>
<accession>A0A147I6U6</accession>
<protein>
    <submittedName>
        <fullName evidence="1">Uncharacterized protein</fullName>
    </submittedName>
</protein>
<dbReference type="Proteomes" id="UP000074310">
    <property type="component" value="Unassembled WGS sequence"/>
</dbReference>
<organism evidence="1 2">
    <name type="scientific">Sphingomonas endophytica</name>
    <dbReference type="NCBI Taxonomy" id="869719"/>
    <lineage>
        <taxon>Bacteria</taxon>
        <taxon>Pseudomonadati</taxon>
        <taxon>Pseudomonadota</taxon>
        <taxon>Alphaproteobacteria</taxon>
        <taxon>Sphingomonadales</taxon>
        <taxon>Sphingomonadaceae</taxon>
        <taxon>Sphingomonas</taxon>
    </lineage>
</organism>
<dbReference type="PATRIC" id="fig|869719.3.peg.263"/>
<dbReference type="OrthoDB" id="9816265at2"/>
<dbReference type="RefSeq" id="WP_058754769.1">
    <property type="nucleotide sequence ID" value="NZ_LDTB01000010.1"/>
</dbReference>